<accession>A0A7Z8YN02</accession>
<evidence type="ECO:0000313" key="6">
    <source>
        <dbReference type="EMBL" id="VDH03001.1"/>
    </source>
</evidence>
<evidence type="ECO:0000256" key="4">
    <source>
        <dbReference type="RuleBase" id="RU003495"/>
    </source>
</evidence>
<evidence type="ECO:0000256" key="3">
    <source>
        <dbReference type="HAMAP-Rule" id="MF_02071"/>
    </source>
</evidence>
<dbReference type="InterPro" id="IPR009009">
    <property type="entry name" value="RlpA-like_DPBB"/>
</dbReference>
<dbReference type="InterPro" id="IPR036908">
    <property type="entry name" value="RlpA-like_sf"/>
</dbReference>
<dbReference type="Gene3D" id="2.40.40.10">
    <property type="entry name" value="RlpA-like domain"/>
    <property type="match status" value="1"/>
</dbReference>
<dbReference type="AlphaFoldDB" id="A0A7Z8YN02"/>
<sequence length="135" mass="15206">MNVTLLHQKSEKMKAIVSVLFFVSVLNCMSFSTSKTDDEKKTSKASYYHDKFNGRRTASGEIFQNTKFTAAHRTLPFGTKVLVKNIKNGKEVIVEINDRGPFHKSRALDLSKAAFTEIADIRSGVVSIEYEIIED</sequence>
<dbReference type="Pfam" id="PF03330">
    <property type="entry name" value="DPBB_1"/>
    <property type="match status" value="1"/>
</dbReference>
<dbReference type="InterPro" id="IPR034718">
    <property type="entry name" value="RlpA"/>
</dbReference>
<dbReference type="EMBL" id="UYIV01000001">
    <property type="protein sequence ID" value="VDH03001.1"/>
    <property type="molecule type" value="Genomic_DNA"/>
</dbReference>
<dbReference type="Proteomes" id="UP000270205">
    <property type="component" value="Unassembled WGS sequence"/>
</dbReference>
<dbReference type="HAMAP" id="MF_02071">
    <property type="entry name" value="RlpA"/>
    <property type="match status" value="1"/>
</dbReference>
<keyword evidence="1 3" id="KW-0456">Lyase</keyword>
<comment type="similarity">
    <text evidence="3 4">Belongs to the RlpA family.</text>
</comment>
<reference evidence="6 7" key="1">
    <citation type="submission" date="2018-11" db="EMBL/GenBank/DDBJ databases">
        <authorList>
            <consortium name="Pathogen Informatics"/>
        </authorList>
    </citation>
    <scope>NUCLEOTIDE SEQUENCE [LARGE SCALE GENOMIC DNA]</scope>
    <source>
        <strain evidence="6 7">NCTC12929</strain>
    </source>
</reference>
<organism evidence="6 7">
    <name type="scientific">Bergeyella zoohelcum</name>
    <dbReference type="NCBI Taxonomy" id="1015"/>
    <lineage>
        <taxon>Bacteria</taxon>
        <taxon>Pseudomonadati</taxon>
        <taxon>Bacteroidota</taxon>
        <taxon>Flavobacteriia</taxon>
        <taxon>Flavobacteriales</taxon>
        <taxon>Weeksellaceae</taxon>
        <taxon>Bergeyella</taxon>
    </lineage>
</organism>
<evidence type="ECO:0000313" key="7">
    <source>
        <dbReference type="Proteomes" id="UP000270205"/>
    </source>
</evidence>
<protein>
    <recommendedName>
        <fullName evidence="3">Probable endolytic peptidoglycan transglycosylase RlpA</fullName>
        <ecNumber evidence="3">4.2.2.-</ecNumber>
    </recommendedName>
</protein>
<comment type="caution">
    <text evidence="6">The sequence shown here is derived from an EMBL/GenBank/DDBJ whole genome shotgun (WGS) entry which is preliminary data.</text>
</comment>
<evidence type="ECO:0000256" key="1">
    <source>
        <dbReference type="ARBA" id="ARBA00023239"/>
    </source>
</evidence>
<keyword evidence="6" id="KW-0449">Lipoprotein</keyword>
<dbReference type="InterPro" id="IPR012997">
    <property type="entry name" value="RplA"/>
</dbReference>
<evidence type="ECO:0000256" key="2">
    <source>
        <dbReference type="ARBA" id="ARBA00023316"/>
    </source>
</evidence>
<dbReference type="CDD" id="cd22268">
    <property type="entry name" value="DPBB_RlpA-like"/>
    <property type="match status" value="1"/>
</dbReference>
<feature type="domain" description="RlpA-like protein double-psi beta-barrel" evidence="5">
    <location>
        <begin position="43"/>
        <end position="130"/>
    </location>
</feature>
<dbReference type="GO" id="GO:0008932">
    <property type="term" value="F:lytic endotransglycosylase activity"/>
    <property type="evidence" value="ECO:0007669"/>
    <property type="project" value="UniProtKB-UniRule"/>
</dbReference>
<dbReference type="NCBIfam" id="TIGR00413">
    <property type="entry name" value="rlpA"/>
    <property type="match status" value="1"/>
</dbReference>
<dbReference type="SUPFAM" id="SSF50685">
    <property type="entry name" value="Barwin-like endoglucanases"/>
    <property type="match status" value="1"/>
</dbReference>
<dbReference type="GO" id="GO:0000270">
    <property type="term" value="P:peptidoglycan metabolic process"/>
    <property type="evidence" value="ECO:0007669"/>
    <property type="project" value="UniProtKB-UniRule"/>
</dbReference>
<dbReference type="EC" id="4.2.2.-" evidence="3"/>
<gene>
    <name evidence="3" type="primary">rlpA</name>
    <name evidence="6" type="ORF">NCTC12929_00368</name>
</gene>
<dbReference type="PANTHER" id="PTHR34183">
    <property type="entry name" value="ENDOLYTIC PEPTIDOGLYCAN TRANSGLYCOSYLASE RLPA"/>
    <property type="match status" value="1"/>
</dbReference>
<evidence type="ECO:0000259" key="5">
    <source>
        <dbReference type="Pfam" id="PF03330"/>
    </source>
</evidence>
<dbReference type="PANTHER" id="PTHR34183:SF8">
    <property type="entry name" value="ENDOLYTIC PEPTIDOGLYCAN TRANSGLYCOSYLASE RLPA-RELATED"/>
    <property type="match status" value="1"/>
</dbReference>
<proteinExistence type="inferred from homology"/>
<keyword evidence="2 3" id="KW-0961">Cell wall biogenesis/degradation</keyword>
<dbReference type="GO" id="GO:0071555">
    <property type="term" value="P:cell wall organization"/>
    <property type="evidence" value="ECO:0007669"/>
    <property type="project" value="UniProtKB-KW"/>
</dbReference>
<name>A0A7Z8YN02_9FLAO</name>
<comment type="function">
    <text evidence="3">Lytic transglycosylase with a strong preference for naked glycan strands that lack stem peptides.</text>
</comment>